<organism evidence="1 2">
    <name type="scientific">Pseudaquabacterium inlustre</name>
    <dbReference type="NCBI Taxonomy" id="2984192"/>
    <lineage>
        <taxon>Bacteria</taxon>
        <taxon>Pseudomonadati</taxon>
        <taxon>Pseudomonadota</taxon>
        <taxon>Betaproteobacteria</taxon>
        <taxon>Burkholderiales</taxon>
        <taxon>Sphaerotilaceae</taxon>
        <taxon>Pseudaquabacterium</taxon>
    </lineage>
</organism>
<dbReference type="Proteomes" id="UP001365405">
    <property type="component" value="Unassembled WGS sequence"/>
</dbReference>
<keyword evidence="2" id="KW-1185">Reference proteome</keyword>
<evidence type="ECO:0000313" key="1">
    <source>
        <dbReference type="EMBL" id="MEK8048803.1"/>
    </source>
</evidence>
<proteinExistence type="predicted"/>
<name>A0ABU9CAD8_9BURK</name>
<evidence type="ECO:0008006" key="3">
    <source>
        <dbReference type="Google" id="ProtNLM"/>
    </source>
</evidence>
<evidence type="ECO:0000313" key="2">
    <source>
        <dbReference type="Proteomes" id="UP001365405"/>
    </source>
</evidence>
<comment type="caution">
    <text evidence="1">The sequence shown here is derived from an EMBL/GenBank/DDBJ whole genome shotgun (WGS) entry which is preliminary data.</text>
</comment>
<reference evidence="1 2" key="1">
    <citation type="submission" date="2024-04" db="EMBL/GenBank/DDBJ databases">
        <title>Novel species of the genus Ideonella isolated from streams.</title>
        <authorList>
            <person name="Lu H."/>
        </authorList>
    </citation>
    <scope>NUCLEOTIDE SEQUENCE [LARGE SCALE GENOMIC DNA]</scope>
    <source>
        <strain evidence="1 2">DXS22W</strain>
    </source>
</reference>
<protein>
    <recommendedName>
        <fullName evidence="3">DUF1488 domain-containing protein</fullName>
    </recommendedName>
</protein>
<dbReference type="RefSeq" id="WP_341408477.1">
    <property type="nucleotide sequence ID" value="NZ_JBBUTH010000001.1"/>
</dbReference>
<gene>
    <name evidence="1" type="ORF">AACH10_00960</name>
</gene>
<sequence>MHPSDNMLQIDDGFELRFESLFVEGRGLAFPCDREGHVDLDALSERARSNYLYARAVVGREYRQPAVCRSQGH</sequence>
<dbReference type="EMBL" id="JBBUTH010000001">
    <property type="protein sequence ID" value="MEK8048803.1"/>
    <property type="molecule type" value="Genomic_DNA"/>
</dbReference>
<accession>A0ABU9CAD8</accession>